<dbReference type="PATRIC" id="fig|1462.6.peg.2282"/>
<dbReference type="RefSeq" id="WP_044731831.1">
    <property type="nucleotide sequence ID" value="NZ_JYBP01000003.1"/>
</dbReference>
<dbReference type="Proteomes" id="UP000032522">
    <property type="component" value="Unassembled WGS sequence"/>
</dbReference>
<gene>
    <name evidence="2" type="ORF">LG52_2033</name>
</gene>
<proteinExistence type="predicted"/>
<accession>A0A0D8BZ56</accession>
<evidence type="ECO:0000313" key="2">
    <source>
        <dbReference type="EMBL" id="KJE28682.1"/>
    </source>
</evidence>
<organism evidence="2 3">
    <name type="scientific">Geobacillus kaustophilus</name>
    <dbReference type="NCBI Taxonomy" id="1462"/>
    <lineage>
        <taxon>Bacteria</taxon>
        <taxon>Bacillati</taxon>
        <taxon>Bacillota</taxon>
        <taxon>Bacilli</taxon>
        <taxon>Bacillales</taxon>
        <taxon>Anoxybacillaceae</taxon>
        <taxon>Geobacillus</taxon>
        <taxon>Geobacillus thermoleovorans group</taxon>
    </lineage>
</organism>
<feature type="chain" id="PRO_5038924005" evidence="1">
    <location>
        <begin position="21"/>
        <end position="123"/>
    </location>
</feature>
<name>A0A0D8BZ56_GEOKU</name>
<reference evidence="2 3" key="1">
    <citation type="submission" date="2015-01" db="EMBL/GenBank/DDBJ databases">
        <authorList>
            <person name="Filippidou S."/>
            <person name="Jeanneret N."/>
            <person name="Russel-Delif L."/>
            <person name="Junier T."/>
            <person name="Wunderlin T."/>
            <person name="Molina V."/>
            <person name="Johnson S.L."/>
            <person name="Davenport K.W."/>
            <person name="Chain P.S."/>
            <person name="Dorador C."/>
            <person name="Junier P."/>
        </authorList>
    </citation>
    <scope>NUCLEOTIDE SEQUENCE [LARGE SCALE GENOMIC DNA]</scope>
    <source>
        <strain evidence="2 3">Et7/4</strain>
    </source>
</reference>
<dbReference type="AlphaFoldDB" id="A0A0D8BZ56"/>
<comment type="caution">
    <text evidence="2">The sequence shown here is derived from an EMBL/GenBank/DDBJ whole genome shotgun (WGS) entry which is preliminary data.</text>
</comment>
<evidence type="ECO:0000256" key="1">
    <source>
        <dbReference type="SAM" id="SignalP"/>
    </source>
</evidence>
<protein>
    <submittedName>
        <fullName evidence="2">Uncharacterized protein</fullName>
    </submittedName>
</protein>
<dbReference type="EMBL" id="JYBP01000003">
    <property type="protein sequence ID" value="KJE28682.1"/>
    <property type="molecule type" value="Genomic_DNA"/>
</dbReference>
<keyword evidence="1" id="KW-0732">Signal</keyword>
<feature type="signal peptide" evidence="1">
    <location>
        <begin position="1"/>
        <end position="20"/>
    </location>
</feature>
<dbReference type="OrthoDB" id="2968672at2"/>
<sequence length="123" mass="13402">MSLPKWFAWFVCIMLLAAYAFGPAPSLPAQVEAAGGPLQVKHEVKGSDVFIECVAVQFPFRKGSGGGHVNVYVNGQKMTEVYTAAFIVRGLPSGKHTIRLELVYNDGKATGMTHEFDVSIRSR</sequence>
<evidence type="ECO:0000313" key="3">
    <source>
        <dbReference type="Proteomes" id="UP000032522"/>
    </source>
</evidence>